<evidence type="ECO:0000256" key="4">
    <source>
        <dbReference type="ARBA" id="ARBA00023276"/>
    </source>
</evidence>
<dbReference type="PANTHER" id="PTHR47128:SF2">
    <property type="entry name" value="PROTEIN HIGH CHLOROPHYLL FLUORESCENCE PHENOTYPE 244, CHLOROPLASTIC"/>
    <property type="match status" value="1"/>
</dbReference>
<evidence type="ECO:0000256" key="3">
    <source>
        <dbReference type="ARBA" id="ARBA00022640"/>
    </source>
</evidence>
<dbReference type="GO" id="GO:0009536">
    <property type="term" value="C:plastid"/>
    <property type="evidence" value="ECO:0007669"/>
    <property type="project" value="UniProtKB-SubCell"/>
</dbReference>
<keyword evidence="3 6" id="KW-0934">Plastid</keyword>
<dbReference type="EMBL" id="MG598531">
    <property type="protein sequence ID" value="AWD77298.1"/>
    <property type="molecule type" value="Genomic_DNA"/>
</dbReference>
<dbReference type="GO" id="GO:0009523">
    <property type="term" value="C:photosystem II"/>
    <property type="evidence" value="ECO:0007669"/>
    <property type="project" value="UniProtKB-KW"/>
</dbReference>
<gene>
    <name evidence="6" type="primary">ycf39</name>
    <name evidence="6" type="ORF">Grafi_p212</name>
</gene>
<evidence type="ECO:0000256" key="1">
    <source>
        <dbReference type="ARBA" id="ARBA00004474"/>
    </source>
</evidence>
<name>A0A2S1FWZ5_9FLOR</name>
<dbReference type="Pfam" id="PF05368">
    <property type="entry name" value="NmrA"/>
    <property type="match status" value="1"/>
</dbReference>
<evidence type="ECO:0000256" key="2">
    <source>
        <dbReference type="ARBA" id="ARBA00022531"/>
    </source>
</evidence>
<dbReference type="SUPFAM" id="SSF51735">
    <property type="entry name" value="NAD(P)-binding Rossmann-fold domains"/>
    <property type="match status" value="1"/>
</dbReference>
<dbReference type="AlphaFoldDB" id="A0A2S1FWZ5"/>
<dbReference type="GO" id="GO:0015979">
    <property type="term" value="P:photosynthesis"/>
    <property type="evidence" value="ECO:0007669"/>
    <property type="project" value="UniProtKB-KW"/>
</dbReference>
<dbReference type="InterPro" id="IPR044256">
    <property type="entry name" value="HCF244-like"/>
</dbReference>
<geneLocation type="chloroplast" evidence="6"/>
<keyword evidence="6" id="KW-0150">Chloroplast</keyword>
<proteinExistence type="predicted"/>
<organism evidence="6">
    <name type="scientific">Grateloupia filicina</name>
    <dbReference type="NCBI Taxonomy" id="31455"/>
    <lineage>
        <taxon>Eukaryota</taxon>
        <taxon>Rhodophyta</taxon>
        <taxon>Florideophyceae</taxon>
        <taxon>Rhodymeniophycidae</taxon>
        <taxon>Halymeniales</taxon>
        <taxon>Halymeniaceae</taxon>
        <taxon>Grateloupia</taxon>
    </lineage>
</organism>
<comment type="subcellular location">
    <subcellularLocation>
        <location evidence="1">Plastid</location>
    </subcellularLocation>
</comment>
<feature type="domain" description="NmrA-like" evidence="5">
    <location>
        <begin position="3"/>
        <end position="236"/>
    </location>
</feature>
<evidence type="ECO:0000259" key="5">
    <source>
        <dbReference type="Pfam" id="PF05368"/>
    </source>
</evidence>
<reference evidence="6" key="1">
    <citation type="submission" date="2017-12" db="EMBL/GenBank/DDBJ databases">
        <title>Complete Sequences of the chloroplast DNA of the Grateloupia filicina.</title>
        <authorList>
            <person name="Liu T."/>
            <person name="Liu C."/>
            <person name="Li Y."/>
        </authorList>
    </citation>
    <scope>NUCLEOTIDE SEQUENCE</scope>
</reference>
<protein>
    <submittedName>
        <fullName evidence="6">Ycf39</fullName>
    </submittedName>
</protein>
<sequence>MSLLVLGGTGTLGRQIVRRALDEGFQVKCFVRNFRKAAFLKEWGAELVYGDLKLPETIPPTLLGITAIIDASTARPSDLYNANRIDLYGKYILIKSAKKAKVKRYIFFSILNAHKYPDIPLMNLKLKIERYLKHSDMDYTIFNLSGFFQGLIGQYALPILDKKSIWITGDSTFIAYIDTQDIAKFTIKSLSILKAKNTILPVVGNRSWNSLQIIELCEKLSGQKSKISKIPISILRFAREFTNFFQWSWNISERLAFAEILTKSDNFSTSMDEVYDILQISKQDIGTLELYFQEYFDKIMKKIKDINYQQAVKTSKISQVQETEF</sequence>
<dbReference type="GeneID" id="36945038"/>
<keyword evidence="2" id="KW-0602">Photosynthesis</keyword>
<dbReference type="InterPro" id="IPR036291">
    <property type="entry name" value="NAD(P)-bd_dom_sf"/>
</dbReference>
<dbReference type="RefSeq" id="YP_009488782.1">
    <property type="nucleotide sequence ID" value="NC_037841.1"/>
</dbReference>
<evidence type="ECO:0000313" key="6">
    <source>
        <dbReference type="EMBL" id="AWD77298.1"/>
    </source>
</evidence>
<dbReference type="Gene3D" id="3.40.50.720">
    <property type="entry name" value="NAD(P)-binding Rossmann-like Domain"/>
    <property type="match status" value="1"/>
</dbReference>
<keyword evidence="4" id="KW-0604">Photosystem II</keyword>
<dbReference type="PANTHER" id="PTHR47128">
    <property type="match status" value="1"/>
</dbReference>
<dbReference type="CDD" id="cd05243">
    <property type="entry name" value="SDR_a5"/>
    <property type="match status" value="1"/>
</dbReference>
<dbReference type="InterPro" id="IPR008030">
    <property type="entry name" value="NmrA-like"/>
</dbReference>
<accession>A0A2S1FWZ5</accession>